<dbReference type="NCBIfam" id="TIGR00093">
    <property type="entry name" value="pseudouridine synthase"/>
    <property type="match status" value="1"/>
</dbReference>
<feature type="compositionally biased region" description="Basic residues" evidence="4">
    <location>
        <begin position="237"/>
        <end position="248"/>
    </location>
</feature>
<dbReference type="GO" id="GO:0006364">
    <property type="term" value="P:rRNA processing"/>
    <property type="evidence" value="ECO:0007669"/>
    <property type="project" value="UniProtKB-ARBA"/>
</dbReference>
<dbReference type="Gene3D" id="3.30.70.580">
    <property type="entry name" value="Pseudouridine synthase I, catalytic domain, N-terminal subdomain"/>
    <property type="match status" value="1"/>
</dbReference>
<evidence type="ECO:0000256" key="4">
    <source>
        <dbReference type="SAM" id="MobiDB-lite"/>
    </source>
</evidence>
<evidence type="ECO:0000256" key="3">
    <source>
        <dbReference type="RuleBase" id="RU003887"/>
    </source>
</evidence>
<dbReference type="EC" id="5.4.99.-" evidence="3"/>
<dbReference type="EMBL" id="CP015124">
    <property type="protein sequence ID" value="ANP34991.1"/>
    <property type="molecule type" value="Genomic_DNA"/>
</dbReference>
<dbReference type="PANTHER" id="PTHR47683">
    <property type="entry name" value="PSEUDOURIDINE SYNTHASE FAMILY PROTEIN-RELATED"/>
    <property type="match status" value="1"/>
</dbReference>
<dbReference type="GO" id="GO:0003723">
    <property type="term" value="F:RNA binding"/>
    <property type="evidence" value="ECO:0007669"/>
    <property type="project" value="InterPro"/>
</dbReference>
<keyword evidence="7" id="KW-1185">Reference proteome</keyword>
<proteinExistence type="inferred from homology"/>
<dbReference type="CDD" id="cd02566">
    <property type="entry name" value="PseudoU_synth_RluE"/>
    <property type="match status" value="1"/>
</dbReference>
<dbReference type="AlphaFoldDB" id="A0A1B0ZLF8"/>
<evidence type="ECO:0000256" key="2">
    <source>
        <dbReference type="ARBA" id="ARBA00023235"/>
    </source>
</evidence>
<evidence type="ECO:0000313" key="7">
    <source>
        <dbReference type="Proteomes" id="UP000092565"/>
    </source>
</evidence>
<dbReference type="InterPro" id="IPR006145">
    <property type="entry name" value="PsdUridine_synth_RsuA/RluA"/>
</dbReference>
<dbReference type="InterPro" id="IPR018496">
    <property type="entry name" value="PsdUridine_synth_RsuA/RluB_CS"/>
</dbReference>
<dbReference type="Pfam" id="PF00849">
    <property type="entry name" value="PseudoU_synth_2"/>
    <property type="match status" value="1"/>
</dbReference>
<dbReference type="PROSITE" id="PS01149">
    <property type="entry name" value="PSI_RSU"/>
    <property type="match status" value="1"/>
</dbReference>
<dbReference type="PANTHER" id="PTHR47683:SF2">
    <property type="entry name" value="RNA-BINDING S4 DOMAIN-CONTAINING PROTEIN"/>
    <property type="match status" value="1"/>
</dbReference>
<dbReference type="PATRIC" id="fig|60890.4.peg.50"/>
<accession>A0A1B0ZLF8</accession>
<keyword evidence="2 3" id="KW-0413">Isomerase</keyword>
<name>A0A1B0ZLF8_9RHOB</name>
<dbReference type="GO" id="GO:0140098">
    <property type="term" value="F:catalytic activity, acting on RNA"/>
    <property type="evidence" value="ECO:0007669"/>
    <property type="project" value="UniProtKB-ARBA"/>
</dbReference>
<dbReference type="InterPro" id="IPR020103">
    <property type="entry name" value="PsdUridine_synth_cat_dom_sf"/>
</dbReference>
<comment type="similarity">
    <text evidence="1 3">Belongs to the pseudouridine synthase RsuA family.</text>
</comment>
<dbReference type="InterPro" id="IPR050343">
    <property type="entry name" value="RsuA_PseudoU_synthase"/>
</dbReference>
<gene>
    <name evidence="6" type="primary">rluE</name>
    <name evidence="6" type="ORF">JL2886_00054</name>
</gene>
<dbReference type="InterPro" id="IPR042092">
    <property type="entry name" value="PsdUridine_s_RsuA/RluB/E/F_cat"/>
</dbReference>
<dbReference type="InterPro" id="IPR000748">
    <property type="entry name" value="PsdUridine_synth_RsuA/RluB/E/F"/>
</dbReference>
<evidence type="ECO:0000259" key="5">
    <source>
        <dbReference type="Pfam" id="PF00849"/>
    </source>
</evidence>
<dbReference type="GO" id="GO:0009982">
    <property type="term" value="F:pseudouridine synthase activity"/>
    <property type="evidence" value="ECO:0007669"/>
    <property type="project" value="InterPro"/>
</dbReference>
<sequence>MTGLLKKLAPFTYEAYCGAMTRLIRFNKPFDVLPQFTDRSTEGGPRKTLSDFIDCPGVYPAGRLDRDSEGLMLLTDNGRLQAWISDPRNKMAKTYWVQVEGTPDEAALQALRQGVELKDGLTNPAKARRIDEPAGLWARTPPIRVRKSVPDTWIELTITEGRNRQVRRMTAAVGHPTLRLIRFAIGAWTLDELAQAKWEDLEPPKVPGRPKPAQLPNRRAQARRAKEKAKDTEQKKTGGKARKPRRPS</sequence>
<dbReference type="InterPro" id="IPR020094">
    <property type="entry name" value="TruA/RsuA/RluB/E/F_N"/>
</dbReference>
<feature type="region of interest" description="Disordered" evidence="4">
    <location>
        <begin position="199"/>
        <end position="248"/>
    </location>
</feature>
<dbReference type="GO" id="GO:0001522">
    <property type="term" value="P:pseudouridine synthesis"/>
    <property type="evidence" value="ECO:0007669"/>
    <property type="project" value="InterPro"/>
</dbReference>
<dbReference type="Proteomes" id="UP000092565">
    <property type="component" value="Chromosome"/>
</dbReference>
<protein>
    <recommendedName>
        <fullName evidence="3">Pseudouridine synthase</fullName>
        <ecNumber evidence="3">5.4.99.-</ecNumber>
    </recommendedName>
</protein>
<dbReference type="Gene3D" id="3.30.70.1560">
    <property type="entry name" value="Alpha-L RNA-binding motif"/>
    <property type="match status" value="1"/>
</dbReference>
<reference evidence="6 7" key="1">
    <citation type="submission" date="2016-04" db="EMBL/GenBank/DDBJ databases">
        <authorList>
            <person name="Evans L.H."/>
            <person name="Alamgir A."/>
            <person name="Owens N."/>
            <person name="Weber N.D."/>
            <person name="Virtaneva K."/>
            <person name="Barbian K."/>
            <person name="Babar A."/>
            <person name="Rosenke K."/>
        </authorList>
    </citation>
    <scope>NUCLEOTIDE SEQUENCE [LARGE SCALE GENOMIC DNA]</scope>
    <source>
        <strain evidence="6 7">JL2886</strain>
    </source>
</reference>
<organism evidence="6 7">
    <name type="scientific">Phaeobacter gallaeciensis</name>
    <dbReference type="NCBI Taxonomy" id="60890"/>
    <lineage>
        <taxon>Bacteria</taxon>
        <taxon>Pseudomonadati</taxon>
        <taxon>Pseudomonadota</taxon>
        <taxon>Alphaproteobacteria</taxon>
        <taxon>Rhodobacterales</taxon>
        <taxon>Roseobacteraceae</taxon>
        <taxon>Phaeobacter</taxon>
    </lineage>
</organism>
<feature type="domain" description="Pseudouridine synthase RsuA/RluA-like" evidence="5">
    <location>
        <begin position="26"/>
        <end position="172"/>
    </location>
</feature>
<dbReference type="SUPFAM" id="SSF55120">
    <property type="entry name" value="Pseudouridine synthase"/>
    <property type="match status" value="1"/>
</dbReference>
<evidence type="ECO:0000313" key="6">
    <source>
        <dbReference type="EMBL" id="ANP34991.1"/>
    </source>
</evidence>
<evidence type="ECO:0000256" key="1">
    <source>
        <dbReference type="ARBA" id="ARBA00008348"/>
    </source>
</evidence>